<dbReference type="AlphaFoldDB" id="A0A4R4W7K4"/>
<comment type="caution">
    <text evidence="12">The sequence shown here is derived from an EMBL/GenBank/DDBJ whole genome shotgun (WGS) entry which is preliminary data.</text>
</comment>
<evidence type="ECO:0000259" key="11">
    <source>
        <dbReference type="SMART" id="SM00387"/>
    </source>
</evidence>
<dbReference type="GO" id="GO:0046983">
    <property type="term" value="F:protein dimerization activity"/>
    <property type="evidence" value="ECO:0007669"/>
    <property type="project" value="InterPro"/>
</dbReference>
<keyword evidence="13" id="KW-1185">Reference proteome</keyword>
<evidence type="ECO:0000256" key="9">
    <source>
        <dbReference type="SAM" id="Coils"/>
    </source>
</evidence>
<feature type="transmembrane region" description="Helical" evidence="10">
    <location>
        <begin position="69"/>
        <end position="95"/>
    </location>
</feature>
<evidence type="ECO:0000256" key="2">
    <source>
        <dbReference type="ARBA" id="ARBA00012438"/>
    </source>
</evidence>
<evidence type="ECO:0000256" key="3">
    <source>
        <dbReference type="ARBA" id="ARBA00022553"/>
    </source>
</evidence>
<keyword evidence="4" id="KW-0808">Transferase</keyword>
<feature type="transmembrane region" description="Helical" evidence="10">
    <location>
        <begin position="38"/>
        <end position="57"/>
    </location>
</feature>
<feature type="transmembrane region" description="Helical" evidence="10">
    <location>
        <begin position="277"/>
        <end position="299"/>
    </location>
</feature>
<feature type="transmembrane region" description="Helical" evidence="10">
    <location>
        <begin position="150"/>
        <end position="172"/>
    </location>
</feature>
<keyword evidence="9" id="KW-0175">Coiled coil</keyword>
<dbReference type="EMBL" id="SMKR01000291">
    <property type="protein sequence ID" value="TDD12977.1"/>
    <property type="molecule type" value="Genomic_DNA"/>
</dbReference>
<evidence type="ECO:0000256" key="10">
    <source>
        <dbReference type="SAM" id="Phobius"/>
    </source>
</evidence>
<dbReference type="GO" id="GO:0016020">
    <property type="term" value="C:membrane"/>
    <property type="evidence" value="ECO:0007669"/>
    <property type="project" value="InterPro"/>
</dbReference>
<dbReference type="InterPro" id="IPR011712">
    <property type="entry name" value="Sig_transdc_His_kin_sub3_dim/P"/>
</dbReference>
<organism evidence="12 13">
    <name type="scientific">Kribbella turkmenica</name>
    <dbReference type="NCBI Taxonomy" id="2530375"/>
    <lineage>
        <taxon>Bacteria</taxon>
        <taxon>Bacillati</taxon>
        <taxon>Actinomycetota</taxon>
        <taxon>Actinomycetes</taxon>
        <taxon>Propionibacteriales</taxon>
        <taxon>Kribbellaceae</taxon>
        <taxon>Kribbella</taxon>
    </lineage>
</organism>
<keyword evidence="3" id="KW-0597">Phosphoprotein</keyword>
<dbReference type="InterPro" id="IPR050482">
    <property type="entry name" value="Sensor_HK_TwoCompSys"/>
</dbReference>
<dbReference type="Pfam" id="PF02518">
    <property type="entry name" value="HATPase_c"/>
    <property type="match status" value="1"/>
</dbReference>
<keyword evidence="10" id="KW-0472">Membrane</keyword>
<dbReference type="Gene3D" id="3.30.565.10">
    <property type="entry name" value="Histidine kinase-like ATPase, C-terminal domain"/>
    <property type="match status" value="1"/>
</dbReference>
<feature type="transmembrane region" description="Helical" evidence="10">
    <location>
        <begin position="184"/>
        <end position="210"/>
    </location>
</feature>
<sequence length="667" mass="70876">MRGRWLTWVAVLGTLVVAAAFGVMLVRGRPPTEYYDLFLFHNGPSAIVLLWMARLVLLRRPGHLAGRMLLAIGTVHVLHVAVAVTADVRLVAAGFDPPLEQAAALPPSGLPLDAATLLWTMNWLWVPAPVLAILLLVVFPDGRLPSRRWWPVPVVALAGTVLLIAGFVIDAWPTASWGAADVPAVVGLLLAVGGLLVAGATVACVAALIIRWRRHNARTRQQFRVAGVAAIVFAIVGVSTYPWQSIWIPAVLITFNGLLVAYALAVARYRLHDLEPLLGRAAVAATLTGLVAAVYLTIVVGIGRLLGVGTGSTVLPLVAVAAVALLVEPVRRRARRTVDRLLYGRYADRTEVLSRLAAHASYASAREVLDEVTRLLVRSTGAARAELRTTAVSGDERPALRADVEHHGVRFGELCLHAAAPSDLVADAPQVLADVAHALGVVLHNDQLAAQLREQLAELQASRQRLVEAHDRARRTLERDIHDGAQARLIALRMRVGAAAARTGPLPSGELDAIGQEVDATIRSLRDLARGIFPPVLEQGGLAAALRAYVRELPLPVRVTPTGVGRYPRTVESAVYFACLEAVQNAIRHSGASSVTVELLDDGRALTFAVHDDGVGFTPSTTAAGTGLVNISDRIAAVGGLTEIQSAPATGTRVSGHVALHPSTAER</sequence>
<evidence type="ECO:0000256" key="8">
    <source>
        <dbReference type="ARBA" id="ARBA00023012"/>
    </source>
</evidence>
<dbReference type="EC" id="2.7.13.3" evidence="2"/>
<keyword evidence="7" id="KW-0067">ATP-binding</keyword>
<evidence type="ECO:0000256" key="6">
    <source>
        <dbReference type="ARBA" id="ARBA00022777"/>
    </source>
</evidence>
<evidence type="ECO:0000313" key="13">
    <source>
        <dbReference type="Proteomes" id="UP000295172"/>
    </source>
</evidence>
<protein>
    <recommendedName>
        <fullName evidence="2">histidine kinase</fullName>
        <ecNumber evidence="2">2.7.13.3</ecNumber>
    </recommendedName>
</protein>
<dbReference type="InterPro" id="IPR003594">
    <property type="entry name" value="HATPase_dom"/>
</dbReference>
<keyword evidence="10" id="KW-1133">Transmembrane helix</keyword>
<dbReference type="GO" id="GO:0005524">
    <property type="term" value="F:ATP binding"/>
    <property type="evidence" value="ECO:0007669"/>
    <property type="project" value="UniProtKB-KW"/>
</dbReference>
<keyword evidence="10" id="KW-0812">Transmembrane</keyword>
<keyword evidence="8" id="KW-0902">Two-component regulatory system</keyword>
<feature type="transmembrane region" description="Helical" evidence="10">
    <location>
        <begin position="115"/>
        <end position="138"/>
    </location>
</feature>
<feature type="transmembrane region" description="Helical" evidence="10">
    <location>
        <begin position="222"/>
        <end position="240"/>
    </location>
</feature>
<feature type="transmembrane region" description="Helical" evidence="10">
    <location>
        <begin position="305"/>
        <end position="327"/>
    </location>
</feature>
<keyword evidence="6" id="KW-0418">Kinase</keyword>
<proteinExistence type="predicted"/>
<dbReference type="Pfam" id="PF07730">
    <property type="entry name" value="HisKA_3"/>
    <property type="match status" value="1"/>
</dbReference>
<dbReference type="PANTHER" id="PTHR24421">
    <property type="entry name" value="NITRATE/NITRITE SENSOR PROTEIN NARX-RELATED"/>
    <property type="match status" value="1"/>
</dbReference>
<evidence type="ECO:0000256" key="7">
    <source>
        <dbReference type="ARBA" id="ARBA00022840"/>
    </source>
</evidence>
<keyword evidence="5" id="KW-0547">Nucleotide-binding</keyword>
<dbReference type="RefSeq" id="WP_132327347.1">
    <property type="nucleotide sequence ID" value="NZ_SMKR01000291.1"/>
</dbReference>
<dbReference type="SUPFAM" id="SSF55874">
    <property type="entry name" value="ATPase domain of HSP90 chaperone/DNA topoisomerase II/histidine kinase"/>
    <property type="match status" value="1"/>
</dbReference>
<dbReference type="CDD" id="cd16917">
    <property type="entry name" value="HATPase_UhpB-NarQ-NarX-like"/>
    <property type="match status" value="1"/>
</dbReference>
<evidence type="ECO:0000256" key="4">
    <source>
        <dbReference type="ARBA" id="ARBA00022679"/>
    </source>
</evidence>
<gene>
    <name evidence="12" type="ORF">E1218_35130</name>
</gene>
<dbReference type="InterPro" id="IPR036890">
    <property type="entry name" value="HATPase_C_sf"/>
</dbReference>
<dbReference type="PANTHER" id="PTHR24421:SF10">
    <property type="entry name" value="NITRATE_NITRITE SENSOR PROTEIN NARQ"/>
    <property type="match status" value="1"/>
</dbReference>
<dbReference type="GO" id="GO:0000155">
    <property type="term" value="F:phosphorelay sensor kinase activity"/>
    <property type="evidence" value="ECO:0007669"/>
    <property type="project" value="InterPro"/>
</dbReference>
<evidence type="ECO:0000313" key="12">
    <source>
        <dbReference type="EMBL" id="TDD12977.1"/>
    </source>
</evidence>
<dbReference type="SMART" id="SM00387">
    <property type="entry name" value="HATPase_c"/>
    <property type="match status" value="1"/>
</dbReference>
<dbReference type="Proteomes" id="UP000295172">
    <property type="component" value="Unassembled WGS sequence"/>
</dbReference>
<evidence type="ECO:0000256" key="5">
    <source>
        <dbReference type="ARBA" id="ARBA00022741"/>
    </source>
</evidence>
<dbReference type="OrthoDB" id="3217947at2"/>
<feature type="domain" description="Histidine kinase/HSP90-like ATPase" evidence="11">
    <location>
        <begin position="570"/>
        <end position="662"/>
    </location>
</feature>
<evidence type="ECO:0000256" key="1">
    <source>
        <dbReference type="ARBA" id="ARBA00000085"/>
    </source>
</evidence>
<name>A0A4R4W7K4_9ACTN</name>
<feature type="coiled-coil region" evidence="9">
    <location>
        <begin position="445"/>
        <end position="476"/>
    </location>
</feature>
<feature type="transmembrane region" description="Helical" evidence="10">
    <location>
        <begin position="246"/>
        <end position="265"/>
    </location>
</feature>
<comment type="catalytic activity">
    <reaction evidence="1">
        <text>ATP + protein L-histidine = ADP + protein N-phospho-L-histidine.</text>
        <dbReference type="EC" id="2.7.13.3"/>
    </reaction>
</comment>
<accession>A0A4R4W7K4</accession>
<reference evidence="12 13" key="1">
    <citation type="submission" date="2019-02" db="EMBL/GenBank/DDBJ databases">
        <title>Draft genome sequences of novel Actinobacteria.</title>
        <authorList>
            <person name="Sahin N."/>
            <person name="Ay H."/>
            <person name="Saygin H."/>
        </authorList>
    </citation>
    <scope>NUCLEOTIDE SEQUENCE [LARGE SCALE GENOMIC DNA]</scope>
    <source>
        <strain evidence="12 13">16K104</strain>
    </source>
</reference>